<keyword evidence="4" id="KW-0929">Antimicrobial</keyword>
<evidence type="ECO:0000256" key="4">
    <source>
        <dbReference type="ARBA" id="ARBA00022529"/>
    </source>
</evidence>
<keyword evidence="12" id="KW-1185">Reference proteome</keyword>
<dbReference type="Proteomes" id="UP000283509">
    <property type="component" value="Unassembled WGS sequence"/>
</dbReference>
<dbReference type="GO" id="GO:0042742">
    <property type="term" value="P:defense response to bacterium"/>
    <property type="evidence" value="ECO:0007669"/>
    <property type="project" value="UniProtKB-KW"/>
</dbReference>
<keyword evidence="6 9" id="KW-0732">Signal</keyword>
<dbReference type="Gene3D" id="2.60.40.4060">
    <property type="entry name" value="Reeler domain"/>
    <property type="match status" value="1"/>
</dbReference>
<evidence type="ECO:0000256" key="5">
    <source>
        <dbReference type="ARBA" id="ARBA00022588"/>
    </source>
</evidence>
<dbReference type="GO" id="GO:0016020">
    <property type="term" value="C:membrane"/>
    <property type="evidence" value="ECO:0007669"/>
    <property type="project" value="TreeGrafter"/>
</dbReference>
<evidence type="ECO:0000256" key="1">
    <source>
        <dbReference type="ARBA" id="ARBA00004613"/>
    </source>
</evidence>
<gene>
    <name evidence="11" type="ORF">C7M84_024961</name>
</gene>
<evidence type="ECO:0000256" key="2">
    <source>
        <dbReference type="ARBA" id="ARBA00008501"/>
    </source>
</evidence>
<reference evidence="11 12" key="1">
    <citation type="submission" date="2018-04" db="EMBL/GenBank/DDBJ databases">
        <authorList>
            <person name="Zhang X."/>
            <person name="Yuan J."/>
            <person name="Li F."/>
            <person name="Xiang J."/>
        </authorList>
    </citation>
    <scope>NUCLEOTIDE SEQUENCE [LARGE SCALE GENOMIC DNA]</scope>
    <source>
        <tissue evidence="11">Muscle</tissue>
    </source>
</reference>
<evidence type="ECO:0000256" key="7">
    <source>
        <dbReference type="ARBA" id="ARBA00022859"/>
    </source>
</evidence>
<organism evidence="11 12">
    <name type="scientific">Penaeus vannamei</name>
    <name type="common">Whiteleg shrimp</name>
    <name type="synonym">Litopenaeus vannamei</name>
    <dbReference type="NCBI Taxonomy" id="6689"/>
    <lineage>
        <taxon>Eukaryota</taxon>
        <taxon>Metazoa</taxon>
        <taxon>Ecdysozoa</taxon>
        <taxon>Arthropoda</taxon>
        <taxon>Crustacea</taxon>
        <taxon>Multicrustacea</taxon>
        <taxon>Malacostraca</taxon>
        <taxon>Eumalacostraca</taxon>
        <taxon>Eucarida</taxon>
        <taxon>Decapoda</taxon>
        <taxon>Dendrobranchiata</taxon>
        <taxon>Penaeoidea</taxon>
        <taxon>Penaeidae</taxon>
        <taxon>Penaeus</taxon>
    </lineage>
</organism>
<proteinExistence type="inferred from homology"/>
<evidence type="ECO:0000259" key="10">
    <source>
        <dbReference type="PROSITE" id="PS51019"/>
    </source>
</evidence>
<keyword evidence="3" id="KW-0964">Secreted</keyword>
<dbReference type="Pfam" id="PF02014">
    <property type="entry name" value="Reeler"/>
    <property type="match status" value="1"/>
</dbReference>
<dbReference type="OrthoDB" id="6418377at2759"/>
<dbReference type="SMR" id="A0A3R7MHG4"/>
<evidence type="ECO:0000256" key="9">
    <source>
        <dbReference type="SAM" id="SignalP"/>
    </source>
</evidence>
<feature type="signal peptide" evidence="9">
    <location>
        <begin position="1"/>
        <end position="17"/>
    </location>
</feature>
<dbReference type="CDD" id="cd08544">
    <property type="entry name" value="Reeler"/>
    <property type="match status" value="1"/>
</dbReference>
<dbReference type="AlphaFoldDB" id="A0A3R7MHG4"/>
<evidence type="ECO:0000256" key="6">
    <source>
        <dbReference type="ARBA" id="ARBA00022729"/>
    </source>
</evidence>
<keyword evidence="7" id="KW-0391">Immunity</keyword>
<dbReference type="GO" id="GO:0005576">
    <property type="term" value="C:extracellular region"/>
    <property type="evidence" value="ECO:0007669"/>
    <property type="project" value="UniProtKB-SubCell"/>
</dbReference>
<comment type="caution">
    <text evidence="11">The sequence shown here is derived from an EMBL/GenBank/DDBJ whole genome shotgun (WGS) entry which is preliminary data.</text>
</comment>
<dbReference type="GO" id="GO:0045087">
    <property type="term" value="P:innate immune response"/>
    <property type="evidence" value="ECO:0007669"/>
    <property type="project" value="UniProtKB-KW"/>
</dbReference>
<reference evidence="11 12" key="2">
    <citation type="submission" date="2019-01" db="EMBL/GenBank/DDBJ databases">
        <title>The decoding of complex shrimp genome reveals the adaptation for benthos swimmer, frequently molting mechanism and breeding impact on genome.</title>
        <authorList>
            <person name="Sun Y."/>
            <person name="Gao Y."/>
            <person name="Yu Y."/>
        </authorList>
    </citation>
    <scope>NUCLEOTIDE SEQUENCE [LARGE SCALE GENOMIC DNA]</scope>
    <source>
        <tissue evidence="11">Muscle</tissue>
    </source>
</reference>
<feature type="chain" id="PRO_5018639754" evidence="9">
    <location>
        <begin position="18"/>
        <end position="153"/>
    </location>
</feature>
<evidence type="ECO:0000256" key="8">
    <source>
        <dbReference type="ARBA" id="ARBA00023022"/>
    </source>
</evidence>
<comment type="subcellular location">
    <subcellularLocation>
        <location evidence="1">Secreted</location>
    </subcellularLocation>
</comment>
<accession>A0A3R7MHG4</accession>
<sequence>MLLFLPVLMTAVGVAWGFSSGNVGWACGSMSPGHLLTSAETAPPPFEVYAEEYEAGYYLVTVFGRRDQFKGLLMQAHNPRRKRVGVFTQVEGGQTLNCGYEGDAVAHNNGDLKSQVRALWHPNGYTGPVRFRATIVKSYGTYWTDVLSNPIEV</sequence>
<keyword evidence="8" id="KW-0044">Antibiotic</keyword>
<evidence type="ECO:0000256" key="3">
    <source>
        <dbReference type="ARBA" id="ARBA00022525"/>
    </source>
</evidence>
<name>A0A3R7MHG4_PENVA</name>
<dbReference type="InterPro" id="IPR002861">
    <property type="entry name" value="Reeler_dom"/>
</dbReference>
<keyword evidence="5" id="KW-0399">Innate immunity</keyword>
<feature type="domain" description="Reelin" evidence="10">
    <location>
        <begin position="8"/>
        <end position="153"/>
    </location>
</feature>
<dbReference type="EMBL" id="QCYY01000909">
    <property type="protein sequence ID" value="ROT81864.1"/>
    <property type="molecule type" value="Genomic_DNA"/>
</dbReference>
<dbReference type="InterPro" id="IPR042307">
    <property type="entry name" value="Reeler_sf"/>
</dbReference>
<dbReference type="STRING" id="6689.A0A3R7MHG4"/>
<dbReference type="InterPro" id="IPR051237">
    <property type="entry name" value="Ferric-chelate_Red/DefProt"/>
</dbReference>
<protein>
    <submittedName>
        <fullName evidence="11">Putative defense protein</fullName>
    </submittedName>
</protein>
<dbReference type="PROSITE" id="PS51019">
    <property type="entry name" value="REELIN"/>
    <property type="match status" value="1"/>
</dbReference>
<dbReference type="PANTHER" id="PTHR45828">
    <property type="entry name" value="CYTOCHROME B561/FERRIC REDUCTASE TRANSMEMBRANE"/>
    <property type="match status" value="1"/>
</dbReference>
<evidence type="ECO:0000313" key="11">
    <source>
        <dbReference type="EMBL" id="ROT81864.1"/>
    </source>
</evidence>
<comment type="similarity">
    <text evidence="2">Belongs to the insect defense protein family.</text>
</comment>
<evidence type="ECO:0000313" key="12">
    <source>
        <dbReference type="Proteomes" id="UP000283509"/>
    </source>
</evidence>
<dbReference type="PANTHER" id="PTHR45828:SF9">
    <property type="entry name" value="CELL WALL INTEGRITY AND STRESS RESPONSE COMPONENT 4-LIKE-RELATED"/>
    <property type="match status" value="1"/>
</dbReference>